<feature type="compositionally biased region" description="Basic and acidic residues" evidence="1">
    <location>
        <begin position="14"/>
        <end position="38"/>
    </location>
</feature>
<sequence>MLHGAVAPARRTRERGNRVRERDQRGREEKEKAGREAGHAGQRCSGGAASPADWLKQEKIFGSGAQASGWPGAENKGRDQVGGGMDPKKVAAGMRVMGHLPRN</sequence>
<protein>
    <submittedName>
        <fullName evidence="2">Uncharacterized protein</fullName>
    </submittedName>
</protein>
<feature type="region of interest" description="Disordered" evidence="1">
    <location>
        <begin position="1"/>
        <end position="88"/>
    </location>
</feature>
<accession>M8B1E1</accession>
<evidence type="ECO:0000313" key="2">
    <source>
        <dbReference type="EMBL" id="EMS67354.1"/>
    </source>
</evidence>
<dbReference type="AlphaFoldDB" id="M8B1E1"/>
<organism evidence="2">
    <name type="scientific">Triticum urartu</name>
    <name type="common">Red wild einkorn</name>
    <name type="synonym">Crithodium urartu</name>
    <dbReference type="NCBI Taxonomy" id="4572"/>
    <lineage>
        <taxon>Eukaryota</taxon>
        <taxon>Viridiplantae</taxon>
        <taxon>Streptophyta</taxon>
        <taxon>Embryophyta</taxon>
        <taxon>Tracheophyta</taxon>
        <taxon>Spermatophyta</taxon>
        <taxon>Magnoliopsida</taxon>
        <taxon>Liliopsida</taxon>
        <taxon>Poales</taxon>
        <taxon>Poaceae</taxon>
        <taxon>BOP clade</taxon>
        <taxon>Pooideae</taxon>
        <taxon>Triticodae</taxon>
        <taxon>Triticeae</taxon>
        <taxon>Triticinae</taxon>
        <taxon>Triticum</taxon>
    </lineage>
</organism>
<dbReference type="EMBL" id="KD020459">
    <property type="protein sequence ID" value="EMS67354.1"/>
    <property type="molecule type" value="Genomic_DNA"/>
</dbReference>
<gene>
    <name evidence="2" type="ORF">TRIUR3_20973</name>
</gene>
<proteinExistence type="predicted"/>
<reference evidence="2" key="1">
    <citation type="journal article" date="2013" name="Nature">
        <title>Draft genome of the wheat A-genome progenitor Triticum urartu.</title>
        <authorList>
            <person name="Ling H.Q."/>
            <person name="Zhao S."/>
            <person name="Liu D."/>
            <person name="Wang J."/>
            <person name="Sun H."/>
            <person name="Zhang C."/>
            <person name="Fan H."/>
            <person name="Li D."/>
            <person name="Dong L."/>
            <person name="Tao Y."/>
            <person name="Gao C."/>
            <person name="Wu H."/>
            <person name="Li Y."/>
            <person name="Cui Y."/>
            <person name="Guo X."/>
            <person name="Zheng S."/>
            <person name="Wang B."/>
            <person name="Yu K."/>
            <person name="Liang Q."/>
            <person name="Yang W."/>
            <person name="Lou X."/>
            <person name="Chen J."/>
            <person name="Feng M."/>
            <person name="Jian J."/>
            <person name="Zhang X."/>
            <person name="Luo G."/>
            <person name="Jiang Y."/>
            <person name="Liu J."/>
            <person name="Wang Z."/>
            <person name="Sha Y."/>
            <person name="Zhang B."/>
            <person name="Wu H."/>
            <person name="Tang D."/>
            <person name="Shen Q."/>
            <person name="Xue P."/>
            <person name="Zou S."/>
            <person name="Wang X."/>
            <person name="Liu X."/>
            <person name="Wang F."/>
            <person name="Yang Y."/>
            <person name="An X."/>
            <person name="Dong Z."/>
            <person name="Zhang K."/>
            <person name="Zhang X."/>
            <person name="Luo M.C."/>
            <person name="Dvorak J."/>
            <person name="Tong Y."/>
            <person name="Wang J."/>
            <person name="Yang H."/>
            <person name="Li Z."/>
            <person name="Wang D."/>
            <person name="Zhang A."/>
            <person name="Wang J."/>
        </authorList>
    </citation>
    <scope>NUCLEOTIDE SEQUENCE</scope>
</reference>
<name>M8B1E1_TRIUA</name>
<evidence type="ECO:0000256" key="1">
    <source>
        <dbReference type="SAM" id="MobiDB-lite"/>
    </source>
</evidence>